<evidence type="ECO:0000256" key="2">
    <source>
        <dbReference type="SAM" id="MobiDB-lite"/>
    </source>
</evidence>
<feature type="transmembrane region" description="Helical" evidence="3">
    <location>
        <begin position="183"/>
        <end position="205"/>
    </location>
</feature>
<keyword evidence="3" id="KW-0812">Transmembrane</keyword>
<name>A0A2K9NEB1_9PROT</name>
<dbReference type="Proteomes" id="UP000234752">
    <property type="component" value="Chromosome eg_1"/>
</dbReference>
<feature type="transmembrane region" description="Helical" evidence="3">
    <location>
        <begin position="149"/>
        <end position="171"/>
    </location>
</feature>
<feature type="region of interest" description="Disordered" evidence="2">
    <location>
        <begin position="1"/>
        <end position="47"/>
    </location>
</feature>
<evidence type="ECO:0000256" key="3">
    <source>
        <dbReference type="SAM" id="Phobius"/>
    </source>
</evidence>
<feature type="transmembrane region" description="Helical" evidence="3">
    <location>
        <begin position="280"/>
        <end position="301"/>
    </location>
</feature>
<feature type="coiled-coil region" evidence="1">
    <location>
        <begin position="309"/>
        <end position="365"/>
    </location>
</feature>
<protein>
    <submittedName>
        <fullName evidence="4">Uncharacterized protein</fullName>
    </submittedName>
</protein>
<evidence type="ECO:0000313" key="4">
    <source>
        <dbReference type="EMBL" id="AUN31481.1"/>
    </source>
</evidence>
<feature type="compositionally biased region" description="Basic and acidic residues" evidence="2">
    <location>
        <begin position="21"/>
        <end position="37"/>
    </location>
</feature>
<keyword evidence="1" id="KW-0175">Coiled coil</keyword>
<feature type="transmembrane region" description="Helical" evidence="3">
    <location>
        <begin position="217"/>
        <end position="238"/>
    </location>
</feature>
<organism evidence="4 5">
    <name type="scientific">Niveispirillum cyanobacteriorum</name>
    <dbReference type="NCBI Taxonomy" id="1612173"/>
    <lineage>
        <taxon>Bacteria</taxon>
        <taxon>Pseudomonadati</taxon>
        <taxon>Pseudomonadota</taxon>
        <taxon>Alphaproteobacteria</taxon>
        <taxon>Rhodospirillales</taxon>
        <taxon>Azospirillaceae</taxon>
        <taxon>Niveispirillum</taxon>
    </lineage>
</organism>
<sequence length="426" mass="48167">MANRVKQMADMHIGRHLSYSDSERRADETRGARDGEKGFPPLDAPQNPVQDQVLAQVTADFAAYEKARLTYLSELDIAEQQKLKERDEDLVNRRRTLQDEKQRALNDLSHKVGPDSPEFRDLTERKSEAVATVAKLQAELARPLRVSMVWAYPFLMLLVCLAEVPVNRMAFEFFFQETPLLSLFISLIIGGVLALFAHFIGLWLKQANQHERMQARLSYYAGAAVLAGLSGTLVYFIAAVREHFLRLLEADTNSSFADLLRQGDLTSTAAQVTATELGSAGWTLLVINLVILTVGVVASFVRHDPHPDYERLTRKAEKARKRVTRRESDYNKQRMQATRRYDDMIAALNRQIEQLEKDITTIQADRKSAGTDYEQSLRQLGMNSHNRLINYRIGNLRARSDGTPACLRDIPSALQISAQLLRAVRG</sequence>
<reference evidence="4 5" key="1">
    <citation type="submission" date="2017-12" db="EMBL/GenBank/DDBJ databases">
        <title>Genomes of bacteria within cyanobacterial aggregates.</title>
        <authorList>
            <person name="Cai H."/>
        </authorList>
    </citation>
    <scope>NUCLEOTIDE SEQUENCE [LARGE SCALE GENOMIC DNA]</scope>
    <source>
        <strain evidence="4 5">TH16</strain>
    </source>
</reference>
<dbReference type="OrthoDB" id="7374725at2"/>
<accession>A0A2K9NEB1</accession>
<dbReference type="KEGG" id="ncb:C0V82_15465"/>
<keyword evidence="3" id="KW-1133">Transmembrane helix</keyword>
<keyword evidence="3" id="KW-0472">Membrane</keyword>
<feature type="coiled-coil region" evidence="1">
    <location>
        <begin position="80"/>
        <end position="139"/>
    </location>
</feature>
<dbReference type="EMBL" id="CP025611">
    <property type="protein sequence ID" value="AUN31481.1"/>
    <property type="molecule type" value="Genomic_DNA"/>
</dbReference>
<dbReference type="RefSeq" id="WP_102113058.1">
    <property type="nucleotide sequence ID" value="NZ_BMGN01000005.1"/>
</dbReference>
<evidence type="ECO:0000313" key="5">
    <source>
        <dbReference type="Proteomes" id="UP000234752"/>
    </source>
</evidence>
<proteinExistence type="predicted"/>
<dbReference type="AlphaFoldDB" id="A0A2K9NEB1"/>
<keyword evidence="5" id="KW-1185">Reference proteome</keyword>
<gene>
    <name evidence="4" type="ORF">C0V82_15465</name>
</gene>
<evidence type="ECO:0000256" key="1">
    <source>
        <dbReference type="SAM" id="Coils"/>
    </source>
</evidence>